<sequence length="189" mass="21790">MRHNYESDDSDFASAVAASAHAIHSLGEITPNPKIARANTRKQELQHGDSMRKASMKDTRSPPSVTPAIGDRRHKQTLRQSDSKADAWEKAQIAKIRKRYEDLHNDIKAWENEKKLGEKHHIERKKGDLELKKSRNMKHYYNKIARIDHIAQGTRVQVEEKRKHEESIVKDKARKMRATGKAPVSCFCF</sequence>
<comment type="caution">
    <text evidence="4">The sequence shown here is derived from an EMBL/GenBank/DDBJ whole genome shotgun (WGS) entry which is preliminary data.</text>
</comment>
<evidence type="ECO:0000256" key="1">
    <source>
        <dbReference type="ARBA" id="ARBA00005711"/>
    </source>
</evidence>
<evidence type="ECO:0000313" key="4">
    <source>
        <dbReference type="EMBL" id="KAL1541681.1"/>
    </source>
</evidence>
<name>A0ABD1GC29_SALDI</name>
<keyword evidence="5" id="KW-1185">Reference proteome</keyword>
<dbReference type="PANTHER" id="PTHR31471:SF5">
    <property type="entry name" value="GB|AAD39278.1"/>
    <property type="match status" value="1"/>
</dbReference>
<dbReference type="InterPro" id="IPR005516">
    <property type="entry name" value="Remorin_C"/>
</dbReference>
<dbReference type="PANTHER" id="PTHR31471">
    <property type="entry name" value="OS02G0116800 PROTEIN"/>
    <property type="match status" value="1"/>
</dbReference>
<reference evidence="4 5" key="1">
    <citation type="submission" date="2024-06" db="EMBL/GenBank/DDBJ databases">
        <title>A chromosome level genome sequence of Diviner's sage (Salvia divinorum).</title>
        <authorList>
            <person name="Ford S.A."/>
            <person name="Ro D.-K."/>
            <person name="Ness R.W."/>
            <person name="Phillips M.A."/>
        </authorList>
    </citation>
    <scope>NUCLEOTIDE SEQUENCE [LARGE SCALE GENOMIC DNA]</scope>
    <source>
        <strain evidence="4">SAF-2024a</strain>
        <tissue evidence="4">Leaf</tissue>
    </source>
</reference>
<organism evidence="4 5">
    <name type="scientific">Salvia divinorum</name>
    <name type="common">Maria pastora</name>
    <name type="synonym">Diviner's sage</name>
    <dbReference type="NCBI Taxonomy" id="28513"/>
    <lineage>
        <taxon>Eukaryota</taxon>
        <taxon>Viridiplantae</taxon>
        <taxon>Streptophyta</taxon>
        <taxon>Embryophyta</taxon>
        <taxon>Tracheophyta</taxon>
        <taxon>Spermatophyta</taxon>
        <taxon>Magnoliopsida</taxon>
        <taxon>eudicotyledons</taxon>
        <taxon>Gunneridae</taxon>
        <taxon>Pentapetalae</taxon>
        <taxon>asterids</taxon>
        <taxon>lamiids</taxon>
        <taxon>Lamiales</taxon>
        <taxon>Lamiaceae</taxon>
        <taxon>Nepetoideae</taxon>
        <taxon>Mentheae</taxon>
        <taxon>Salviinae</taxon>
        <taxon>Salvia</taxon>
        <taxon>Salvia subgen. Calosphace</taxon>
    </lineage>
</organism>
<proteinExistence type="inferred from homology"/>
<feature type="region of interest" description="Disordered" evidence="2">
    <location>
        <begin position="28"/>
        <end position="86"/>
    </location>
</feature>
<gene>
    <name evidence="4" type="ORF">AAHA92_25872</name>
</gene>
<feature type="compositionally biased region" description="Basic and acidic residues" evidence="2">
    <location>
        <begin position="41"/>
        <end position="60"/>
    </location>
</feature>
<evidence type="ECO:0000259" key="3">
    <source>
        <dbReference type="Pfam" id="PF03763"/>
    </source>
</evidence>
<evidence type="ECO:0000313" key="5">
    <source>
        <dbReference type="Proteomes" id="UP001567538"/>
    </source>
</evidence>
<evidence type="ECO:0000256" key="2">
    <source>
        <dbReference type="SAM" id="MobiDB-lite"/>
    </source>
</evidence>
<comment type="similarity">
    <text evidence="1">Belongs to the remorin family.</text>
</comment>
<dbReference type="Pfam" id="PF03763">
    <property type="entry name" value="Remorin_C"/>
    <property type="match status" value="1"/>
</dbReference>
<dbReference type="EMBL" id="JBEAFC010000009">
    <property type="protein sequence ID" value="KAL1541681.1"/>
    <property type="molecule type" value="Genomic_DNA"/>
</dbReference>
<protein>
    <recommendedName>
        <fullName evidence="3">Remorin C-terminal domain-containing protein</fullName>
    </recommendedName>
</protein>
<dbReference type="Proteomes" id="UP001567538">
    <property type="component" value="Unassembled WGS sequence"/>
</dbReference>
<accession>A0ABD1GC29</accession>
<dbReference type="AlphaFoldDB" id="A0ABD1GC29"/>
<feature type="domain" description="Remorin C-terminal" evidence="3">
    <location>
        <begin position="81"/>
        <end position="184"/>
    </location>
</feature>